<accession>A0A4R0MWQ0</accession>
<dbReference type="EMBL" id="SJSK01000002">
    <property type="protein sequence ID" value="TCC91689.1"/>
    <property type="molecule type" value="Genomic_DNA"/>
</dbReference>
<dbReference type="Proteomes" id="UP000292884">
    <property type="component" value="Unassembled WGS sequence"/>
</dbReference>
<dbReference type="InterPro" id="IPR010133">
    <property type="entry name" value="Bacteriocin_signal_seq"/>
</dbReference>
<gene>
    <name evidence="1" type="ORF">EZ428_07990</name>
</gene>
<proteinExistence type="predicted"/>
<protein>
    <submittedName>
        <fullName evidence="1">Bacteriocin</fullName>
    </submittedName>
</protein>
<keyword evidence="2" id="KW-1185">Reference proteome</keyword>
<name>A0A4R0MWQ0_9SPHI</name>
<organism evidence="1 2">
    <name type="scientific">Pedobacter frigiditerrae</name>
    <dbReference type="NCBI Taxonomy" id="2530452"/>
    <lineage>
        <taxon>Bacteria</taxon>
        <taxon>Pseudomonadati</taxon>
        <taxon>Bacteroidota</taxon>
        <taxon>Sphingobacteriia</taxon>
        <taxon>Sphingobacteriales</taxon>
        <taxon>Sphingobacteriaceae</taxon>
        <taxon>Pedobacter</taxon>
    </lineage>
</organism>
<sequence>MSICNSQPISYLITTQMKNHKILNKTEMATIIGGLFESDTDPCLVVAAPCTSNFQCCSNRCISDNSTVLGASCDAP</sequence>
<dbReference type="AlphaFoldDB" id="A0A4R0MWQ0"/>
<dbReference type="NCBIfam" id="TIGR01847">
    <property type="entry name" value="bacteriocin_sig"/>
    <property type="match status" value="1"/>
</dbReference>
<evidence type="ECO:0000313" key="2">
    <source>
        <dbReference type="Proteomes" id="UP000292884"/>
    </source>
</evidence>
<comment type="caution">
    <text evidence="1">The sequence shown here is derived from an EMBL/GenBank/DDBJ whole genome shotgun (WGS) entry which is preliminary data.</text>
</comment>
<evidence type="ECO:0000313" key="1">
    <source>
        <dbReference type="EMBL" id="TCC91689.1"/>
    </source>
</evidence>
<reference evidence="1 2" key="1">
    <citation type="submission" date="2019-02" db="EMBL/GenBank/DDBJ databases">
        <title>Pedobacter sp. RP-1-13 sp. nov., isolated from Arctic soil.</title>
        <authorList>
            <person name="Dahal R.H."/>
        </authorList>
    </citation>
    <scope>NUCLEOTIDE SEQUENCE [LARGE SCALE GENOMIC DNA]</scope>
    <source>
        <strain evidence="1 2">RP-1-13</strain>
    </source>
</reference>